<accession>A0A1L9RHW2</accession>
<evidence type="ECO:0000256" key="1">
    <source>
        <dbReference type="ARBA" id="ARBA00004613"/>
    </source>
</evidence>
<evidence type="ECO:0000256" key="5">
    <source>
        <dbReference type="RuleBase" id="RU363034"/>
    </source>
</evidence>
<dbReference type="EMBL" id="KV878213">
    <property type="protein sequence ID" value="OJJ34516.1"/>
    <property type="molecule type" value="Genomic_DNA"/>
</dbReference>
<dbReference type="SUPFAM" id="SSF50494">
    <property type="entry name" value="Trypsin-like serine proteases"/>
    <property type="match status" value="1"/>
</dbReference>
<dbReference type="PROSITE" id="PS50240">
    <property type="entry name" value="TRYPSIN_DOM"/>
    <property type="match status" value="1"/>
</dbReference>
<dbReference type="RefSeq" id="XP_040688192.1">
    <property type="nucleotide sequence ID" value="XM_040835795.1"/>
</dbReference>
<evidence type="ECO:0000256" key="6">
    <source>
        <dbReference type="SAM" id="SignalP"/>
    </source>
</evidence>
<dbReference type="PANTHER" id="PTHR24276:SF91">
    <property type="entry name" value="AT26814P-RELATED"/>
    <property type="match status" value="1"/>
</dbReference>
<dbReference type="GO" id="GO:0051604">
    <property type="term" value="P:protein maturation"/>
    <property type="evidence" value="ECO:0007669"/>
    <property type="project" value="UniProtKB-ARBA"/>
</dbReference>
<dbReference type="InterPro" id="IPR001314">
    <property type="entry name" value="Peptidase_S1A"/>
</dbReference>
<dbReference type="Proteomes" id="UP000184383">
    <property type="component" value="Unassembled WGS sequence"/>
</dbReference>
<evidence type="ECO:0000256" key="2">
    <source>
        <dbReference type="ARBA" id="ARBA00007664"/>
    </source>
</evidence>
<dbReference type="AlphaFoldDB" id="A0A1L9RHW2"/>
<dbReference type="OrthoDB" id="6380398at2759"/>
<dbReference type="PRINTS" id="PR00722">
    <property type="entry name" value="CHYMOTRYPSIN"/>
</dbReference>
<dbReference type="GO" id="GO:0006508">
    <property type="term" value="P:proteolysis"/>
    <property type="evidence" value="ECO:0007669"/>
    <property type="project" value="UniProtKB-KW"/>
</dbReference>
<dbReference type="SMART" id="SM00020">
    <property type="entry name" value="Tryp_SPc"/>
    <property type="match status" value="1"/>
</dbReference>
<organism evidence="8 9">
    <name type="scientific">Aspergillus wentii DTO 134E9</name>
    <dbReference type="NCBI Taxonomy" id="1073089"/>
    <lineage>
        <taxon>Eukaryota</taxon>
        <taxon>Fungi</taxon>
        <taxon>Dikarya</taxon>
        <taxon>Ascomycota</taxon>
        <taxon>Pezizomycotina</taxon>
        <taxon>Eurotiomycetes</taxon>
        <taxon>Eurotiomycetidae</taxon>
        <taxon>Eurotiales</taxon>
        <taxon>Aspergillaceae</taxon>
        <taxon>Aspergillus</taxon>
        <taxon>Aspergillus subgen. Cremei</taxon>
    </lineage>
</organism>
<name>A0A1L9RHW2_ASPWE</name>
<gene>
    <name evidence="8" type="ORF">ASPWEDRAFT_42518</name>
</gene>
<keyword evidence="4" id="KW-1015">Disulfide bond</keyword>
<keyword evidence="5" id="KW-0645">Protease</keyword>
<dbReference type="GO" id="GO:0005576">
    <property type="term" value="C:extracellular region"/>
    <property type="evidence" value="ECO:0007669"/>
    <property type="project" value="UniProtKB-SubCell"/>
</dbReference>
<feature type="domain" description="Peptidase S1" evidence="7">
    <location>
        <begin position="21"/>
        <end position="261"/>
    </location>
</feature>
<comment type="subcellular location">
    <subcellularLocation>
        <location evidence="1">Secreted</location>
    </subcellularLocation>
</comment>
<keyword evidence="5" id="KW-0720">Serine protease</keyword>
<dbReference type="PANTHER" id="PTHR24276">
    <property type="entry name" value="POLYSERASE-RELATED"/>
    <property type="match status" value="1"/>
</dbReference>
<sequence>MKLSLSLFALFGSLAFAEDEIIKGTESPIQKFPWQVSIQSSVAKQHICGGSILSGKYILTAAHCMNPLEDPSLFSVRAGSSDSDSGGQEIKVKRFTRHPDYQKDSPHNNDVAIIELESGFQFVSDIVYPVKLADAADGLPAEGTAAVVSGWGFESLTKPPPSQLQSVNVAVTNRTKCEDAWANQFPPEKISPNMVCAVNAETGGGSCFGDSGGPLVDSKTNKQIGIVSFGKLTCASEDKKEVPDIYTSVSAVRDFINNNAVLIKF</sequence>
<keyword evidence="6" id="KW-0732">Signal</keyword>
<dbReference type="Pfam" id="PF00089">
    <property type="entry name" value="Trypsin"/>
    <property type="match status" value="1"/>
</dbReference>
<dbReference type="FunFam" id="2.40.10.10:FF:000047">
    <property type="entry name" value="Trypsin eta"/>
    <property type="match status" value="1"/>
</dbReference>
<keyword evidence="5" id="KW-0378">Hydrolase</keyword>
<proteinExistence type="inferred from homology"/>
<evidence type="ECO:0000256" key="4">
    <source>
        <dbReference type="ARBA" id="ARBA00023157"/>
    </source>
</evidence>
<dbReference type="InterPro" id="IPR033116">
    <property type="entry name" value="TRYPSIN_SER"/>
</dbReference>
<dbReference type="InterPro" id="IPR043504">
    <property type="entry name" value="Peptidase_S1_PA_chymotrypsin"/>
</dbReference>
<dbReference type="GO" id="GO:0004252">
    <property type="term" value="F:serine-type endopeptidase activity"/>
    <property type="evidence" value="ECO:0007669"/>
    <property type="project" value="InterPro"/>
</dbReference>
<dbReference type="PROSITE" id="PS00135">
    <property type="entry name" value="TRYPSIN_SER"/>
    <property type="match status" value="1"/>
</dbReference>
<dbReference type="InterPro" id="IPR001254">
    <property type="entry name" value="Trypsin_dom"/>
</dbReference>
<dbReference type="InterPro" id="IPR018114">
    <property type="entry name" value="TRYPSIN_HIS"/>
</dbReference>
<evidence type="ECO:0000313" key="8">
    <source>
        <dbReference type="EMBL" id="OJJ34516.1"/>
    </source>
</evidence>
<evidence type="ECO:0000256" key="3">
    <source>
        <dbReference type="ARBA" id="ARBA00022525"/>
    </source>
</evidence>
<dbReference type="CDD" id="cd00190">
    <property type="entry name" value="Tryp_SPc"/>
    <property type="match status" value="1"/>
</dbReference>
<dbReference type="InterPro" id="IPR050430">
    <property type="entry name" value="Peptidase_S1"/>
</dbReference>
<protein>
    <recommendedName>
        <fullName evidence="7">Peptidase S1 domain-containing protein</fullName>
    </recommendedName>
</protein>
<reference evidence="9" key="1">
    <citation type="journal article" date="2017" name="Genome Biol.">
        <title>Comparative genomics reveals high biological diversity and specific adaptations in the industrially and medically important fungal genus Aspergillus.</title>
        <authorList>
            <person name="de Vries R.P."/>
            <person name="Riley R."/>
            <person name="Wiebenga A."/>
            <person name="Aguilar-Osorio G."/>
            <person name="Amillis S."/>
            <person name="Uchima C.A."/>
            <person name="Anderluh G."/>
            <person name="Asadollahi M."/>
            <person name="Askin M."/>
            <person name="Barry K."/>
            <person name="Battaglia E."/>
            <person name="Bayram O."/>
            <person name="Benocci T."/>
            <person name="Braus-Stromeyer S.A."/>
            <person name="Caldana C."/>
            <person name="Canovas D."/>
            <person name="Cerqueira G.C."/>
            <person name="Chen F."/>
            <person name="Chen W."/>
            <person name="Choi C."/>
            <person name="Clum A."/>
            <person name="Dos Santos R.A."/>
            <person name="Damasio A.R."/>
            <person name="Diallinas G."/>
            <person name="Emri T."/>
            <person name="Fekete E."/>
            <person name="Flipphi M."/>
            <person name="Freyberg S."/>
            <person name="Gallo A."/>
            <person name="Gournas C."/>
            <person name="Habgood R."/>
            <person name="Hainaut M."/>
            <person name="Harispe M.L."/>
            <person name="Henrissat B."/>
            <person name="Hilden K.S."/>
            <person name="Hope R."/>
            <person name="Hossain A."/>
            <person name="Karabika E."/>
            <person name="Karaffa L."/>
            <person name="Karanyi Z."/>
            <person name="Krasevec N."/>
            <person name="Kuo A."/>
            <person name="Kusch H."/>
            <person name="LaButti K."/>
            <person name="Lagendijk E.L."/>
            <person name="Lapidus A."/>
            <person name="Levasseur A."/>
            <person name="Lindquist E."/>
            <person name="Lipzen A."/>
            <person name="Logrieco A.F."/>
            <person name="MacCabe A."/>
            <person name="Maekelae M.R."/>
            <person name="Malavazi I."/>
            <person name="Melin P."/>
            <person name="Meyer V."/>
            <person name="Mielnichuk N."/>
            <person name="Miskei M."/>
            <person name="Molnar A.P."/>
            <person name="Mule G."/>
            <person name="Ngan C.Y."/>
            <person name="Orejas M."/>
            <person name="Orosz E."/>
            <person name="Ouedraogo J.P."/>
            <person name="Overkamp K.M."/>
            <person name="Park H.-S."/>
            <person name="Perrone G."/>
            <person name="Piumi F."/>
            <person name="Punt P.J."/>
            <person name="Ram A.F."/>
            <person name="Ramon A."/>
            <person name="Rauscher S."/>
            <person name="Record E."/>
            <person name="Riano-Pachon D.M."/>
            <person name="Robert V."/>
            <person name="Roehrig J."/>
            <person name="Ruller R."/>
            <person name="Salamov A."/>
            <person name="Salih N.S."/>
            <person name="Samson R.A."/>
            <person name="Sandor E."/>
            <person name="Sanguinetti M."/>
            <person name="Schuetze T."/>
            <person name="Sepcic K."/>
            <person name="Shelest E."/>
            <person name="Sherlock G."/>
            <person name="Sophianopoulou V."/>
            <person name="Squina F.M."/>
            <person name="Sun H."/>
            <person name="Susca A."/>
            <person name="Todd R.B."/>
            <person name="Tsang A."/>
            <person name="Unkles S.E."/>
            <person name="van de Wiele N."/>
            <person name="van Rossen-Uffink D."/>
            <person name="Oliveira J.V."/>
            <person name="Vesth T.C."/>
            <person name="Visser J."/>
            <person name="Yu J.-H."/>
            <person name="Zhou M."/>
            <person name="Andersen M.R."/>
            <person name="Archer D.B."/>
            <person name="Baker S.E."/>
            <person name="Benoit I."/>
            <person name="Brakhage A.A."/>
            <person name="Braus G.H."/>
            <person name="Fischer R."/>
            <person name="Frisvad J.C."/>
            <person name="Goldman G.H."/>
            <person name="Houbraken J."/>
            <person name="Oakley B."/>
            <person name="Pocsi I."/>
            <person name="Scazzocchio C."/>
            <person name="Seiboth B."/>
            <person name="vanKuyk P.A."/>
            <person name="Wortman J."/>
            <person name="Dyer P.S."/>
            <person name="Grigoriev I.V."/>
        </authorList>
    </citation>
    <scope>NUCLEOTIDE SEQUENCE [LARGE SCALE GENOMIC DNA]</scope>
    <source>
        <strain evidence="9">DTO 134E9</strain>
    </source>
</reference>
<dbReference type="STRING" id="1073089.A0A1L9RHW2"/>
<feature type="chain" id="PRO_5012476727" description="Peptidase S1 domain-containing protein" evidence="6">
    <location>
        <begin position="18"/>
        <end position="265"/>
    </location>
</feature>
<keyword evidence="9" id="KW-1185">Reference proteome</keyword>
<dbReference type="Gene3D" id="2.40.10.10">
    <property type="entry name" value="Trypsin-like serine proteases"/>
    <property type="match status" value="1"/>
</dbReference>
<evidence type="ECO:0000313" key="9">
    <source>
        <dbReference type="Proteomes" id="UP000184383"/>
    </source>
</evidence>
<dbReference type="VEuPathDB" id="FungiDB:ASPWEDRAFT_42518"/>
<keyword evidence="3" id="KW-0964">Secreted</keyword>
<dbReference type="GeneID" id="63751643"/>
<evidence type="ECO:0000259" key="7">
    <source>
        <dbReference type="PROSITE" id="PS50240"/>
    </source>
</evidence>
<comment type="similarity">
    <text evidence="2">Belongs to the peptidase S1 family.</text>
</comment>
<feature type="signal peptide" evidence="6">
    <location>
        <begin position="1"/>
        <end position="17"/>
    </location>
</feature>
<dbReference type="PROSITE" id="PS00134">
    <property type="entry name" value="TRYPSIN_HIS"/>
    <property type="match status" value="1"/>
</dbReference>
<dbReference type="InterPro" id="IPR009003">
    <property type="entry name" value="Peptidase_S1_PA"/>
</dbReference>